<gene>
    <name evidence="2" type="ORF">EZS28_027959</name>
</gene>
<evidence type="ECO:0000313" key="2">
    <source>
        <dbReference type="EMBL" id="KAA6376515.1"/>
    </source>
</evidence>
<evidence type="ECO:0000256" key="1">
    <source>
        <dbReference type="SAM" id="Phobius"/>
    </source>
</evidence>
<proteinExistence type="predicted"/>
<sequence>MFWRNAFTNVGCGCAATSSRFCGTKLAQFGVWYESLPVGRLLVQLVLRVILSFAAFKMATALQTLFGE</sequence>
<comment type="caution">
    <text evidence="2">The sequence shown here is derived from an EMBL/GenBank/DDBJ whole genome shotgun (WGS) entry which is preliminary data.</text>
</comment>
<accession>A0A5J4V388</accession>
<name>A0A5J4V388_9EUKA</name>
<feature type="transmembrane region" description="Helical" evidence="1">
    <location>
        <begin position="45"/>
        <end position="66"/>
    </location>
</feature>
<organism evidence="2 3">
    <name type="scientific">Streblomastix strix</name>
    <dbReference type="NCBI Taxonomy" id="222440"/>
    <lineage>
        <taxon>Eukaryota</taxon>
        <taxon>Metamonada</taxon>
        <taxon>Preaxostyla</taxon>
        <taxon>Oxymonadida</taxon>
        <taxon>Streblomastigidae</taxon>
        <taxon>Streblomastix</taxon>
    </lineage>
</organism>
<keyword evidence="1" id="KW-0472">Membrane</keyword>
<dbReference type="AlphaFoldDB" id="A0A5J4V388"/>
<dbReference type="Proteomes" id="UP000324800">
    <property type="component" value="Unassembled WGS sequence"/>
</dbReference>
<evidence type="ECO:0000313" key="3">
    <source>
        <dbReference type="Proteomes" id="UP000324800"/>
    </source>
</evidence>
<dbReference type="EMBL" id="SNRW01010465">
    <property type="protein sequence ID" value="KAA6376515.1"/>
    <property type="molecule type" value="Genomic_DNA"/>
</dbReference>
<keyword evidence="1" id="KW-0812">Transmembrane</keyword>
<protein>
    <submittedName>
        <fullName evidence="2">Uncharacterized protein</fullName>
    </submittedName>
</protein>
<keyword evidence="1" id="KW-1133">Transmembrane helix</keyword>
<reference evidence="2 3" key="1">
    <citation type="submission" date="2019-03" db="EMBL/GenBank/DDBJ databases">
        <title>Single cell metagenomics reveals metabolic interactions within the superorganism composed of flagellate Streblomastix strix and complex community of Bacteroidetes bacteria on its surface.</title>
        <authorList>
            <person name="Treitli S.C."/>
            <person name="Kolisko M."/>
            <person name="Husnik F."/>
            <person name="Keeling P."/>
            <person name="Hampl V."/>
        </authorList>
    </citation>
    <scope>NUCLEOTIDE SEQUENCE [LARGE SCALE GENOMIC DNA]</scope>
    <source>
        <strain evidence="2">ST1C</strain>
    </source>
</reference>